<organism evidence="1 2">
    <name type="scientific">Paraflavisolibacter caeni</name>
    <dbReference type="NCBI Taxonomy" id="2982496"/>
    <lineage>
        <taxon>Bacteria</taxon>
        <taxon>Pseudomonadati</taxon>
        <taxon>Bacteroidota</taxon>
        <taxon>Chitinophagia</taxon>
        <taxon>Chitinophagales</taxon>
        <taxon>Chitinophagaceae</taxon>
        <taxon>Paraflavisolibacter</taxon>
    </lineage>
</organism>
<comment type="caution">
    <text evidence="1">The sequence shown here is derived from an EMBL/GenBank/DDBJ whole genome shotgun (WGS) entry which is preliminary data.</text>
</comment>
<proteinExistence type="predicted"/>
<name>A0A9X2Y180_9BACT</name>
<accession>A0A9X2Y180</accession>
<dbReference type="AlphaFoldDB" id="A0A9X2Y180"/>
<gene>
    <name evidence="1" type="ORF">OCK74_27450</name>
</gene>
<reference evidence="1" key="2">
    <citation type="submission" date="2023-04" db="EMBL/GenBank/DDBJ databases">
        <title>Paracnuella aquatica gen. nov., sp. nov., a member of the family Chitinophagaceae isolated from a hot spring.</title>
        <authorList>
            <person name="Wang C."/>
        </authorList>
    </citation>
    <scope>NUCLEOTIDE SEQUENCE</scope>
    <source>
        <strain evidence="1">LB-8</strain>
    </source>
</reference>
<protein>
    <submittedName>
        <fullName evidence="1">Uncharacterized protein</fullName>
    </submittedName>
</protein>
<evidence type="ECO:0000313" key="2">
    <source>
        <dbReference type="Proteomes" id="UP001155483"/>
    </source>
</evidence>
<dbReference type="RefSeq" id="WP_279300320.1">
    <property type="nucleotide sequence ID" value="NZ_JAOTIF010000054.1"/>
</dbReference>
<evidence type="ECO:0000313" key="1">
    <source>
        <dbReference type="EMBL" id="MCU7552886.1"/>
    </source>
</evidence>
<dbReference type="EMBL" id="JAOTIF010000054">
    <property type="protein sequence ID" value="MCU7552886.1"/>
    <property type="molecule type" value="Genomic_DNA"/>
</dbReference>
<sequence length="108" mass="12210">MKQASIITSVESRITVPQLSMSNFYSNPLEESAGQKKKKNINKFSSYFEEIDWSSAISKADGCVEITCIKSDNYDIDYLTVPVMTSFIFTCTKGSDEYYEIAWITSLS</sequence>
<keyword evidence="2" id="KW-1185">Reference proteome</keyword>
<dbReference type="Proteomes" id="UP001155483">
    <property type="component" value="Unassembled WGS sequence"/>
</dbReference>
<reference evidence="1" key="1">
    <citation type="submission" date="2022-09" db="EMBL/GenBank/DDBJ databases">
        <authorList>
            <person name="Yuan C."/>
            <person name="Ke Z."/>
        </authorList>
    </citation>
    <scope>NUCLEOTIDE SEQUENCE</scope>
    <source>
        <strain evidence="1">LB-8</strain>
    </source>
</reference>